<dbReference type="Proteomes" id="UP000298030">
    <property type="component" value="Unassembled WGS sequence"/>
</dbReference>
<protein>
    <submittedName>
        <fullName evidence="2">Uncharacterized protein</fullName>
    </submittedName>
</protein>
<dbReference type="OrthoDB" id="3050608at2759"/>
<evidence type="ECO:0000313" key="2">
    <source>
        <dbReference type="EMBL" id="TEB31370.1"/>
    </source>
</evidence>
<feature type="compositionally biased region" description="Pro residues" evidence="1">
    <location>
        <begin position="81"/>
        <end position="90"/>
    </location>
</feature>
<evidence type="ECO:0000256" key="1">
    <source>
        <dbReference type="SAM" id="MobiDB-lite"/>
    </source>
</evidence>
<organism evidence="2 3">
    <name type="scientific">Coprinellus micaceus</name>
    <name type="common">Glistening ink-cap mushroom</name>
    <name type="synonym">Coprinus micaceus</name>
    <dbReference type="NCBI Taxonomy" id="71717"/>
    <lineage>
        <taxon>Eukaryota</taxon>
        <taxon>Fungi</taxon>
        <taxon>Dikarya</taxon>
        <taxon>Basidiomycota</taxon>
        <taxon>Agaricomycotina</taxon>
        <taxon>Agaricomycetes</taxon>
        <taxon>Agaricomycetidae</taxon>
        <taxon>Agaricales</taxon>
        <taxon>Agaricineae</taxon>
        <taxon>Psathyrellaceae</taxon>
        <taxon>Coprinellus</taxon>
    </lineage>
</organism>
<sequence length="211" mass="22689">MDFLKTLKIHDDKEENLATTAPPAPAPAKDSTEHLFDRISSALGGEPEHKSSAPLPQVQAPPPKEENLFSKLGDALSGRKTPPPPPPPPAKEGLFDKIGSALGRKPSPPPPEPKKPDLFSQISNTITGKKEEPPKPQTLGDKINHALGGGAASEEKEGKLGKAIDMFQEHVLGSGPQHNESAIEQLKDKHIEDTIRKTLGLEDKDKKKAKD</sequence>
<evidence type="ECO:0000313" key="3">
    <source>
        <dbReference type="Proteomes" id="UP000298030"/>
    </source>
</evidence>
<name>A0A4Y7TB67_COPMI</name>
<dbReference type="PANTHER" id="PTHR40462:SF1">
    <property type="entry name" value="EXPRESSED PROTEIN"/>
    <property type="match status" value="1"/>
</dbReference>
<dbReference type="STRING" id="71717.A0A4Y7TB67"/>
<keyword evidence="3" id="KW-1185">Reference proteome</keyword>
<dbReference type="PANTHER" id="PTHR40462">
    <property type="entry name" value="CHROMOSOME 1, WHOLE GENOME SHOTGUN SEQUENCE"/>
    <property type="match status" value="1"/>
</dbReference>
<gene>
    <name evidence="2" type="ORF">FA13DRAFT_1732809</name>
</gene>
<dbReference type="EMBL" id="QPFP01000019">
    <property type="protein sequence ID" value="TEB31370.1"/>
    <property type="molecule type" value="Genomic_DNA"/>
</dbReference>
<comment type="caution">
    <text evidence="2">The sequence shown here is derived from an EMBL/GenBank/DDBJ whole genome shotgun (WGS) entry which is preliminary data.</text>
</comment>
<reference evidence="2 3" key="1">
    <citation type="journal article" date="2019" name="Nat. Ecol. Evol.">
        <title>Megaphylogeny resolves global patterns of mushroom evolution.</title>
        <authorList>
            <person name="Varga T."/>
            <person name="Krizsan K."/>
            <person name="Foldi C."/>
            <person name="Dima B."/>
            <person name="Sanchez-Garcia M."/>
            <person name="Sanchez-Ramirez S."/>
            <person name="Szollosi G.J."/>
            <person name="Szarkandi J.G."/>
            <person name="Papp V."/>
            <person name="Albert L."/>
            <person name="Andreopoulos W."/>
            <person name="Angelini C."/>
            <person name="Antonin V."/>
            <person name="Barry K.W."/>
            <person name="Bougher N.L."/>
            <person name="Buchanan P."/>
            <person name="Buyck B."/>
            <person name="Bense V."/>
            <person name="Catcheside P."/>
            <person name="Chovatia M."/>
            <person name="Cooper J."/>
            <person name="Damon W."/>
            <person name="Desjardin D."/>
            <person name="Finy P."/>
            <person name="Geml J."/>
            <person name="Haridas S."/>
            <person name="Hughes K."/>
            <person name="Justo A."/>
            <person name="Karasinski D."/>
            <person name="Kautmanova I."/>
            <person name="Kiss B."/>
            <person name="Kocsube S."/>
            <person name="Kotiranta H."/>
            <person name="LaButti K.M."/>
            <person name="Lechner B.E."/>
            <person name="Liimatainen K."/>
            <person name="Lipzen A."/>
            <person name="Lukacs Z."/>
            <person name="Mihaltcheva S."/>
            <person name="Morgado L.N."/>
            <person name="Niskanen T."/>
            <person name="Noordeloos M.E."/>
            <person name="Ohm R.A."/>
            <person name="Ortiz-Santana B."/>
            <person name="Ovrebo C."/>
            <person name="Racz N."/>
            <person name="Riley R."/>
            <person name="Savchenko A."/>
            <person name="Shiryaev A."/>
            <person name="Soop K."/>
            <person name="Spirin V."/>
            <person name="Szebenyi C."/>
            <person name="Tomsovsky M."/>
            <person name="Tulloss R.E."/>
            <person name="Uehling J."/>
            <person name="Grigoriev I.V."/>
            <person name="Vagvolgyi C."/>
            <person name="Papp T."/>
            <person name="Martin F.M."/>
            <person name="Miettinen O."/>
            <person name="Hibbett D.S."/>
            <person name="Nagy L.G."/>
        </authorList>
    </citation>
    <scope>NUCLEOTIDE SEQUENCE [LARGE SCALE GENOMIC DNA]</scope>
    <source>
        <strain evidence="2 3">FP101781</strain>
    </source>
</reference>
<feature type="region of interest" description="Disordered" evidence="1">
    <location>
        <begin position="1"/>
        <end position="160"/>
    </location>
</feature>
<proteinExistence type="predicted"/>
<accession>A0A4Y7TB67</accession>
<dbReference type="AlphaFoldDB" id="A0A4Y7TB67"/>